<proteinExistence type="inferred from homology"/>
<feature type="transmembrane region" description="Helical" evidence="7">
    <location>
        <begin position="79"/>
        <end position="96"/>
    </location>
</feature>
<dbReference type="InterPro" id="IPR051611">
    <property type="entry name" value="ECF_transporter_component"/>
</dbReference>
<accession>A0A4V2V0Z8</accession>
<dbReference type="Pfam" id="PF02361">
    <property type="entry name" value="CbiQ"/>
    <property type="match status" value="1"/>
</dbReference>
<gene>
    <name evidence="8" type="ORF">EDC35_109152</name>
</gene>
<protein>
    <submittedName>
        <fullName evidence="8">Cobalt/nickel transport system permease protein</fullName>
    </submittedName>
</protein>
<comment type="caution">
    <text evidence="8">The sequence shown here is derived from an EMBL/GenBank/DDBJ whole genome shotgun (WGS) entry which is preliminary data.</text>
</comment>
<dbReference type="PANTHER" id="PTHR34857">
    <property type="entry name" value="SLL0384 PROTEIN"/>
    <property type="match status" value="1"/>
</dbReference>
<keyword evidence="4 7" id="KW-0812">Transmembrane</keyword>
<dbReference type="GO" id="GO:0043190">
    <property type="term" value="C:ATP-binding cassette (ABC) transporter complex"/>
    <property type="evidence" value="ECO:0007669"/>
    <property type="project" value="InterPro"/>
</dbReference>
<dbReference type="InterPro" id="IPR012809">
    <property type="entry name" value="ECF_CbiQ"/>
</dbReference>
<dbReference type="AlphaFoldDB" id="A0A4V2V0Z8"/>
<evidence type="ECO:0000256" key="7">
    <source>
        <dbReference type="SAM" id="Phobius"/>
    </source>
</evidence>
<dbReference type="OrthoDB" id="4533at2"/>
<evidence type="ECO:0000256" key="5">
    <source>
        <dbReference type="ARBA" id="ARBA00022989"/>
    </source>
</evidence>
<keyword evidence="3" id="KW-1003">Cell membrane</keyword>
<evidence type="ECO:0000256" key="2">
    <source>
        <dbReference type="ARBA" id="ARBA00008564"/>
    </source>
</evidence>
<dbReference type="Proteomes" id="UP000295717">
    <property type="component" value="Unassembled WGS sequence"/>
</dbReference>
<dbReference type="RefSeq" id="WP_132978256.1">
    <property type="nucleotide sequence ID" value="NZ_SMAO01000009.1"/>
</dbReference>
<keyword evidence="5 7" id="KW-1133">Transmembrane helix</keyword>
<evidence type="ECO:0000256" key="6">
    <source>
        <dbReference type="ARBA" id="ARBA00023136"/>
    </source>
</evidence>
<organism evidence="8 9">
    <name type="scientific">Thiobaca trueperi</name>
    <dbReference type="NCBI Taxonomy" id="127458"/>
    <lineage>
        <taxon>Bacteria</taxon>
        <taxon>Pseudomonadati</taxon>
        <taxon>Pseudomonadota</taxon>
        <taxon>Gammaproteobacteria</taxon>
        <taxon>Chromatiales</taxon>
        <taxon>Chromatiaceae</taxon>
        <taxon>Thiobaca</taxon>
    </lineage>
</organism>
<sequence>MSGIDASLFDLGRLDHLGRQETPLHRLDPRAKILTTAVFLVCVVSFGQYDVAPLLPYAIFPIALASAGRIPFDYLLKKLLIVSPFALLVGIFNPLLDQEPRLQLGSLAVSGGWISFMSILLRFALTVSAALVLIAITRFENLCLGLQRLGVPQVFTLQLLFLYRYLFVLVDESRRLVRARALRSVGARGLGMRVYASLLGHLLLRTLDRARRIHIAMRCRGFSGEIRSLQPLRIGHPEMLFTLGWCGIFMVLRIWNLPQILGDLTLRLVT</sequence>
<keyword evidence="6 7" id="KW-0472">Membrane</keyword>
<comment type="subcellular location">
    <subcellularLocation>
        <location evidence="1">Cell membrane</location>
        <topology evidence="1">Multi-pass membrane protein</topology>
    </subcellularLocation>
</comment>
<evidence type="ECO:0000256" key="1">
    <source>
        <dbReference type="ARBA" id="ARBA00004651"/>
    </source>
</evidence>
<comment type="similarity">
    <text evidence="2">Belongs to the CbiQ family.</text>
</comment>
<evidence type="ECO:0000256" key="4">
    <source>
        <dbReference type="ARBA" id="ARBA00022692"/>
    </source>
</evidence>
<dbReference type="CDD" id="cd16914">
    <property type="entry name" value="EcfT"/>
    <property type="match status" value="1"/>
</dbReference>
<evidence type="ECO:0000313" key="9">
    <source>
        <dbReference type="Proteomes" id="UP000295717"/>
    </source>
</evidence>
<feature type="transmembrane region" description="Helical" evidence="7">
    <location>
        <begin position="116"/>
        <end position="137"/>
    </location>
</feature>
<feature type="transmembrane region" description="Helical" evidence="7">
    <location>
        <begin position="55"/>
        <end position="72"/>
    </location>
</feature>
<dbReference type="EMBL" id="SMAO01000009">
    <property type="protein sequence ID" value="TCT19272.1"/>
    <property type="molecule type" value="Genomic_DNA"/>
</dbReference>
<name>A0A4V2V0Z8_9GAMM</name>
<keyword evidence="9" id="KW-1185">Reference proteome</keyword>
<evidence type="ECO:0000313" key="8">
    <source>
        <dbReference type="EMBL" id="TCT19272.1"/>
    </source>
</evidence>
<evidence type="ECO:0000256" key="3">
    <source>
        <dbReference type="ARBA" id="ARBA00022475"/>
    </source>
</evidence>
<dbReference type="PANTHER" id="PTHR34857:SF2">
    <property type="entry name" value="SLL0384 PROTEIN"/>
    <property type="match status" value="1"/>
</dbReference>
<reference evidence="8 9" key="1">
    <citation type="submission" date="2019-03" db="EMBL/GenBank/DDBJ databases">
        <title>Genomic Encyclopedia of Type Strains, Phase IV (KMG-IV): sequencing the most valuable type-strain genomes for metagenomic binning, comparative biology and taxonomic classification.</title>
        <authorList>
            <person name="Goeker M."/>
        </authorList>
    </citation>
    <scope>NUCLEOTIDE SEQUENCE [LARGE SCALE GENOMIC DNA]</scope>
    <source>
        <strain evidence="8 9">DSM 13587</strain>
    </source>
</reference>
<dbReference type="NCBIfam" id="TIGR02454">
    <property type="entry name" value="ECF_T_CbiQ"/>
    <property type="match status" value="1"/>
</dbReference>
<dbReference type="GO" id="GO:0006824">
    <property type="term" value="P:cobalt ion transport"/>
    <property type="evidence" value="ECO:0007669"/>
    <property type="project" value="InterPro"/>
</dbReference>
<dbReference type="InterPro" id="IPR003339">
    <property type="entry name" value="ABC/ECF_trnsptr_transmembrane"/>
</dbReference>